<evidence type="ECO:0000313" key="2">
    <source>
        <dbReference type="Proteomes" id="UP000824120"/>
    </source>
</evidence>
<organism evidence="1 2">
    <name type="scientific">Solanum commersonii</name>
    <name type="common">Commerson's wild potato</name>
    <name type="synonym">Commerson's nightshade</name>
    <dbReference type="NCBI Taxonomy" id="4109"/>
    <lineage>
        <taxon>Eukaryota</taxon>
        <taxon>Viridiplantae</taxon>
        <taxon>Streptophyta</taxon>
        <taxon>Embryophyta</taxon>
        <taxon>Tracheophyta</taxon>
        <taxon>Spermatophyta</taxon>
        <taxon>Magnoliopsida</taxon>
        <taxon>eudicotyledons</taxon>
        <taxon>Gunneridae</taxon>
        <taxon>Pentapetalae</taxon>
        <taxon>asterids</taxon>
        <taxon>lamiids</taxon>
        <taxon>Solanales</taxon>
        <taxon>Solanaceae</taxon>
        <taxon>Solanoideae</taxon>
        <taxon>Solaneae</taxon>
        <taxon>Solanum</taxon>
    </lineage>
</organism>
<reference evidence="1 2" key="1">
    <citation type="submission" date="2020-09" db="EMBL/GenBank/DDBJ databases">
        <title>De no assembly of potato wild relative species, Solanum commersonii.</title>
        <authorList>
            <person name="Cho K."/>
        </authorList>
    </citation>
    <scope>NUCLEOTIDE SEQUENCE [LARGE SCALE GENOMIC DNA]</scope>
    <source>
        <strain evidence="1">LZ3.2</strain>
        <tissue evidence="1">Leaf</tissue>
    </source>
</reference>
<name>A0A9J5WXL4_SOLCO</name>
<dbReference type="EMBL" id="JACXVP010000010">
    <property type="protein sequence ID" value="KAG5579812.1"/>
    <property type="molecule type" value="Genomic_DNA"/>
</dbReference>
<accession>A0A9J5WXL4</accession>
<dbReference type="Proteomes" id="UP000824120">
    <property type="component" value="Chromosome 10"/>
</dbReference>
<gene>
    <name evidence="1" type="ORF">H5410_050439</name>
</gene>
<keyword evidence="2" id="KW-1185">Reference proteome</keyword>
<evidence type="ECO:0000313" key="1">
    <source>
        <dbReference type="EMBL" id="KAG5579812.1"/>
    </source>
</evidence>
<protein>
    <submittedName>
        <fullName evidence="1">Uncharacterized protein</fullName>
    </submittedName>
</protein>
<proteinExistence type="predicted"/>
<dbReference type="AlphaFoldDB" id="A0A9J5WXL4"/>
<sequence>MDAASSVLCDKNVAPKSYVISSGGLRRDRGRPKKYCGEVIRQHKVQLQLSKDMILIGASGG</sequence>
<comment type="caution">
    <text evidence="1">The sequence shown here is derived from an EMBL/GenBank/DDBJ whole genome shotgun (WGS) entry which is preliminary data.</text>
</comment>